<evidence type="ECO:0000313" key="1">
    <source>
        <dbReference type="EMBL" id="KDQ13988.1"/>
    </source>
</evidence>
<evidence type="ECO:0000313" key="2">
    <source>
        <dbReference type="Proteomes" id="UP000027195"/>
    </source>
</evidence>
<sequence length="128" mass="14271">MASGFRTYLTPLLSALALTSLSFNLLVHRRNSAYERSRLTAQTTILESLVSRMRSGERVEDAEIERLLKLGRGEKEGEVEGGADRWDGRVGWKDVLFGRKPGEAEDRATMKEWEEAIASAEASSSPQK</sequence>
<dbReference type="OrthoDB" id="2596179at2759"/>
<name>A0A067ME02_BOTB1</name>
<protein>
    <submittedName>
        <fullName evidence="1">Uncharacterized protein</fullName>
    </submittedName>
</protein>
<keyword evidence="2" id="KW-1185">Reference proteome</keyword>
<dbReference type="InParanoid" id="A0A067ME02"/>
<dbReference type="AlphaFoldDB" id="A0A067ME02"/>
<proteinExistence type="predicted"/>
<dbReference type="EMBL" id="KL198040">
    <property type="protein sequence ID" value="KDQ13988.1"/>
    <property type="molecule type" value="Genomic_DNA"/>
</dbReference>
<accession>A0A067ME02</accession>
<organism evidence="1 2">
    <name type="scientific">Botryobasidium botryosum (strain FD-172 SS1)</name>
    <dbReference type="NCBI Taxonomy" id="930990"/>
    <lineage>
        <taxon>Eukaryota</taxon>
        <taxon>Fungi</taxon>
        <taxon>Dikarya</taxon>
        <taxon>Basidiomycota</taxon>
        <taxon>Agaricomycotina</taxon>
        <taxon>Agaricomycetes</taxon>
        <taxon>Cantharellales</taxon>
        <taxon>Botryobasidiaceae</taxon>
        <taxon>Botryobasidium</taxon>
    </lineage>
</organism>
<dbReference type="Proteomes" id="UP000027195">
    <property type="component" value="Unassembled WGS sequence"/>
</dbReference>
<dbReference type="HOGENOM" id="CLU_119662_0_0_1"/>
<gene>
    <name evidence="1" type="ORF">BOTBODRAFT_175116</name>
</gene>
<reference evidence="2" key="1">
    <citation type="journal article" date="2014" name="Proc. Natl. Acad. Sci. U.S.A.">
        <title>Extensive sampling of basidiomycete genomes demonstrates inadequacy of the white-rot/brown-rot paradigm for wood decay fungi.</title>
        <authorList>
            <person name="Riley R."/>
            <person name="Salamov A.A."/>
            <person name="Brown D.W."/>
            <person name="Nagy L.G."/>
            <person name="Floudas D."/>
            <person name="Held B.W."/>
            <person name="Levasseur A."/>
            <person name="Lombard V."/>
            <person name="Morin E."/>
            <person name="Otillar R."/>
            <person name="Lindquist E.A."/>
            <person name="Sun H."/>
            <person name="LaButti K.M."/>
            <person name="Schmutz J."/>
            <person name="Jabbour D."/>
            <person name="Luo H."/>
            <person name="Baker S.E."/>
            <person name="Pisabarro A.G."/>
            <person name="Walton J.D."/>
            <person name="Blanchette R.A."/>
            <person name="Henrissat B."/>
            <person name="Martin F."/>
            <person name="Cullen D."/>
            <person name="Hibbett D.S."/>
            <person name="Grigoriev I.V."/>
        </authorList>
    </citation>
    <scope>NUCLEOTIDE SEQUENCE [LARGE SCALE GENOMIC DNA]</scope>
    <source>
        <strain evidence="2">FD-172 SS1</strain>
    </source>
</reference>